<evidence type="ECO:0000256" key="9">
    <source>
        <dbReference type="PROSITE-ProRule" id="PRU00024"/>
    </source>
</evidence>
<sequence length="202" mass="21756">MKIQCDVCERAAAAVLCCADEAALCWGCDEKVHAANKLAEKHQRVPLLPTNSNSSSSSSSSSSQVPVCDICQEKAGYFFCLEDRALLCRQCDVAIHTASPYVSSHQRFLITGVRVALQHHLANGSNKNSGCSNGNSTSSNSHNNHPLKSLLSADSIAHTKLQAVASGYAADEGLKPQWPWNEFLDGFEFDRHYGLSEPGSSS</sequence>
<evidence type="ECO:0000256" key="6">
    <source>
        <dbReference type="ARBA" id="ARBA00023015"/>
    </source>
</evidence>
<evidence type="ECO:0000256" key="3">
    <source>
        <dbReference type="ARBA" id="ARBA00022737"/>
    </source>
</evidence>
<dbReference type="GO" id="GO:0008270">
    <property type="term" value="F:zinc ion binding"/>
    <property type="evidence" value="ECO:0007669"/>
    <property type="project" value="UniProtKB-KW"/>
</dbReference>
<evidence type="ECO:0000313" key="13">
    <source>
        <dbReference type="Proteomes" id="UP001327560"/>
    </source>
</evidence>
<keyword evidence="3" id="KW-0677">Repeat</keyword>
<dbReference type="Proteomes" id="UP001327560">
    <property type="component" value="Chromosome 3"/>
</dbReference>
<organism evidence="12 13">
    <name type="scientific">Canna indica</name>
    <name type="common">Indian-shot</name>
    <dbReference type="NCBI Taxonomy" id="4628"/>
    <lineage>
        <taxon>Eukaryota</taxon>
        <taxon>Viridiplantae</taxon>
        <taxon>Streptophyta</taxon>
        <taxon>Embryophyta</taxon>
        <taxon>Tracheophyta</taxon>
        <taxon>Spermatophyta</taxon>
        <taxon>Magnoliopsida</taxon>
        <taxon>Liliopsida</taxon>
        <taxon>Zingiberales</taxon>
        <taxon>Cannaceae</taxon>
        <taxon>Canna</taxon>
    </lineage>
</organism>
<dbReference type="InterPro" id="IPR049808">
    <property type="entry name" value="CONSTANS-like_Bbox1"/>
</dbReference>
<evidence type="ECO:0000256" key="5">
    <source>
        <dbReference type="ARBA" id="ARBA00022833"/>
    </source>
</evidence>
<dbReference type="Pfam" id="PF00643">
    <property type="entry name" value="zf-B_box"/>
    <property type="match status" value="1"/>
</dbReference>
<dbReference type="PANTHER" id="PTHR31832">
    <property type="entry name" value="B-BOX ZINC FINGER PROTEIN 22"/>
    <property type="match status" value="1"/>
</dbReference>
<keyword evidence="8" id="KW-0539">Nucleus</keyword>
<feature type="domain" description="B box-type" evidence="11">
    <location>
        <begin position="63"/>
        <end position="110"/>
    </location>
</feature>
<evidence type="ECO:0000256" key="1">
    <source>
        <dbReference type="ARBA" id="ARBA00004123"/>
    </source>
</evidence>
<name>A0AAQ3K2N0_9LILI</name>
<dbReference type="SMART" id="SM00336">
    <property type="entry name" value="BBOX"/>
    <property type="match status" value="2"/>
</dbReference>
<dbReference type="SUPFAM" id="SSF57845">
    <property type="entry name" value="B-box zinc-binding domain"/>
    <property type="match status" value="1"/>
</dbReference>
<protein>
    <submittedName>
        <fullName evidence="12">B-box zinc finger protein 22-like</fullName>
    </submittedName>
</protein>
<evidence type="ECO:0000256" key="10">
    <source>
        <dbReference type="SAM" id="MobiDB-lite"/>
    </source>
</evidence>
<feature type="region of interest" description="Disordered" evidence="10">
    <location>
        <begin position="125"/>
        <end position="145"/>
    </location>
</feature>
<proteinExistence type="predicted"/>
<dbReference type="InterPro" id="IPR000315">
    <property type="entry name" value="Znf_B-box"/>
</dbReference>
<evidence type="ECO:0000256" key="4">
    <source>
        <dbReference type="ARBA" id="ARBA00022771"/>
    </source>
</evidence>
<gene>
    <name evidence="12" type="ORF">Cni_G09607</name>
</gene>
<evidence type="ECO:0000259" key="11">
    <source>
        <dbReference type="PROSITE" id="PS50119"/>
    </source>
</evidence>
<keyword evidence="13" id="KW-1185">Reference proteome</keyword>
<dbReference type="Gene3D" id="3.30.160.60">
    <property type="entry name" value="Classic Zinc Finger"/>
    <property type="match status" value="1"/>
</dbReference>
<dbReference type="CDD" id="cd19821">
    <property type="entry name" value="Bbox1_BBX-like"/>
    <property type="match status" value="2"/>
</dbReference>
<dbReference type="EMBL" id="CP136892">
    <property type="protein sequence ID" value="WOL00894.1"/>
    <property type="molecule type" value="Genomic_DNA"/>
</dbReference>
<evidence type="ECO:0000256" key="2">
    <source>
        <dbReference type="ARBA" id="ARBA00022723"/>
    </source>
</evidence>
<dbReference type="PROSITE" id="PS50119">
    <property type="entry name" value="ZF_BBOX"/>
    <property type="match status" value="2"/>
</dbReference>
<keyword evidence="7" id="KW-0804">Transcription</keyword>
<dbReference type="GO" id="GO:0009640">
    <property type="term" value="P:photomorphogenesis"/>
    <property type="evidence" value="ECO:0007669"/>
    <property type="project" value="TreeGrafter"/>
</dbReference>
<keyword evidence="2" id="KW-0479">Metal-binding</keyword>
<dbReference type="AlphaFoldDB" id="A0AAQ3K2N0"/>
<evidence type="ECO:0000256" key="7">
    <source>
        <dbReference type="ARBA" id="ARBA00023163"/>
    </source>
</evidence>
<dbReference type="GO" id="GO:0005634">
    <property type="term" value="C:nucleus"/>
    <property type="evidence" value="ECO:0007669"/>
    <property type="project" value="UniProtKB-SubCell"/>
</dbReference>
<evidence type="ECO:0000313" key="12">
    <source>
        <dbReference type="EMBL" id="WOL00894.1"/>
    </source>
</evidence>
<dbReference type="GO" id="GO:0006355">
    <property type="term" value="P:regulation of DNA-templated transcription"/>
    <property type="evidence" value="ECO:0007669"/>
    <property type="project" value="TreeGrafter"/>
</dbReference>
<keyword evidence="5" id="KW-0862">Zinc</keyword>
<dbReference type="FunFam" id="3.30.160.60:FF:000589">
    <property type="entry name" value="B-box zinc finger protein 22"/>
    <property type="match status" value="1"/>
</dbReference>
<feature type="domain" description="B box-type" evidence="11">
    <location>
        <begin position="1"/>
        <end position="47"/>
    </location>
</feature>
<comment type="subcellular location">
    <subcellularLocation>
        <location evidence="1">Nucleus</location>
    </subcellularLocation>
</comment>
<keyword evidence="6" id="KW-0805">Transcription regulation</keyword>
<keyword evidence="4 9" id="KW-0863">Zinc-finger</keyword>
<accession>A0AAQ3K2N0</accession>
<evidence type="ECO:0000256" key="8">
    <source>
        <dbReference type="ARBA" id="ARBA00023242"/>
    </source>
</evidence>
<reference evidence="12 13" key="1">
    <citation type="submission" date="2023-10" db="EMBL/GenBank/DDBJ databases">
        <title>Chromosome-scale genome assembly provides insights into flower coloration mechanisms of Canna indica.</title>
        <authorList>
            <person name="Li C."/>
        </authorList>
    </citation>
    <scope>NUCLEOTIDE SEQUENCE [LARGE SCALE GENOMIC DNA]</scope>
    <source>
        <tissue evidence="12">Flower</tissue>
    </source>
</reference>
<feature type="compositionally biased region" description="Low complexity" evidence="10">
    <location>
        <begin position="125"/>
        <end position="144"/>
    </location>
</feature>
<dbReference type="PANTHER" id="PTHR31832:SF63">
    <property type="entry name" value="B-BOX ZINC FINGER PROTEIN 23"/>
    <property type="match status" value="1"/>
</dbReference>
<dbReference type="InterPro" id="IPR051979">
    <property type="entry name" value="B-box_zinc_finger"/>
</dbReference>